<dbReference type="Pfam" id="PF00534">
    <property type="entry name" value="Glycos_transf_1"/>
    <property type="match status" value="1"/>
</dbReference>
<dbReference type="AlphaFoldDB" id="A0A497ZF41"/>
<proteinExistence type="predicted"/>
<keyword evidence="3" id="KW-1185">Reference proteome</keyword>
<comment type="caution">
    <text evidence="2">The sequence shown here is derived from an EMBL/GenBank/DDBJ whole genome shotgun (WGS) entry which is preliminary data.</text>
</comment>
<dbReference type="EMBL" id="RCCT01000003">
    <property type="protein sequence ID" value="RLK07339.1"/>
    <property type="molecule type" value="Genomic_DNA"/>
</dbReference>
<evidence type="ECO:0000313" key="2">
    <source>
        <dbReference type="EMBL" id="RLK07339.1"/>
    </source>
</evidence>
<feature type="domain" description="Glycosyl transferase family 1" evidence="1">
    <location>
        <begin position="217"/>
        <end position="383"/>
    </location>
</feature>
<protein>
    <submittedName>
        <fullName evidence="2">Glycosyltransferase involved in cell wall biosynthesis</fullName>
    </submittedName>
</protein>
<evidence type="ECO:0000259" key="1">
    <source>
        <dbReference type="Pfam" id="PF00534"/>
    </source>
</evidence>
<dbReference type="Proteomes" id="UP000271700">
    <property type="component" value="Unassembled WGS sequence"/>
</dbReference>
<dbReference type="RefSeq" id="WP_010442214.1">
    <property type="nucleotide sequence ID" value="NZ_AEYW01000014.1"/>
</dbReference>
<dbReference type="Gene3D" id="3.40.50.2000">
    <property type="entry name" value="Glycogen Phosphorylase B"/>
    <property type="match status" value="2"/>
</dbReference>
<organism evidence="2 3">
    <name type="scientific">Ruegeria conchae</name>
    <dbReference type="NCBI Taxonomy" id="981384"/>
    <lineage>
        <taxon>Bacteria</taxon>
        <taxon>Pseudomonadati</taxon>
        <taxon>Pseudomonadota</taxon>
        <taxon>Alphaproteobacteria</taxon>
        <taxon>Rhodobacterales</taxon>
        <taxon>Roseobacteraceae</taxon>
        <taxon>Ruegeria</taxon>
    </lineage>
</organism>
<evidence type="ECO:0000313" key="3">
    <source>
        <dbReference type="Proteomes" id="UP000271700"/>
    </source>
</evidence>
<sequence length="413" mass="45475">MSQPAPIAYLTGEYPRATDTFIQREIFALRAQGVEVETCSIRKTGIEHHVGPEQQQEYQNTFYVIAAAKSPLHLIQCHLKALMRAPGRYFSALGLALKTRPAGLKGLVYQLFYFAEAAVLAEHLRKRKVRHLHNHIATATCTVAMLTSRISGISFSFTIHGPDIFFEPKHWRIDTKISEARFVACISDFCRSQCMIFSDPQHWKKLNIIHCGIDPEKYQATSTADPDRPHLVFVGRLAGVKGVPVLLEALSRLEQDTPGLRATLIGDGPERADLEDQAKRLKLDGVVHFAGYKSQSEVAEILTGADALVLPSFAEGVPVTLMEAMASGLPVLTTRVGGISELVEDGVSGYLVPPGNVDALTERLRDLLSDPELRARMGQAGRTKVTAEFNQKTEATRLAQLVQPESQGVRNAE</sequence>
<reference evidence="2 3" key="1">
    <citation type="submission" date="2018-10" db="EMBL/GenBank/DDBJ databases">
        <title>Genomic Encyclopedia of Archaeal and Bacterial Type Strains, Phase II (KMG-II): from individual species to whole genera.</title>
        <authorList>
            <person name="Goeker M."/>
        </authorList>
    </citation>
    <scope>NUCLEOTIDE SEQUENCE [LARGE SCALE GENOMIC DNA]</scope>
    <source>
        <strain evidence="2 3">DSM 29317</strain>
    </source>
</reference>
<accession>A0A497ZF41</accession>
<dbReference type="InterPro" id="IPR050194">
    <property type="entry name" value="Glycosyltransferase_grp1"/>
</dbReference>
<name>A0A497ZF41_9RHOB</name>
<dbReference type="InterPro" id="IPR001296">
    <property type="entry name" value="Glyco_trans_1"/>
</dbReference>
<dbReference type="SUPFAM" id="SSF53756">
    <property type="entry name" value="UDP-Glycosyltransferase/glycogen phosphorylase"/>
    <property type="match status" value="1"/>
</dbReference>
<dbReference type="STRING" id="981384.GCA_000192475_01353"/>
<keyword evidence="2" id="KW-0808">Transferase</keyword>
<dbReference type="GO" id="GO:0016757">
    <property type="term" value="F:glycosyltransferase activity"/>
    <property type="evidence" value="ECO:0007669"/>
    <property type="project" value="InterPro"/>
</dbReference>
<dbReference type="OrthoDB" id="9790710at2"/>
<dbReference type="PANTHER" id="PTHR45947:SF15">
    <property type="entry name" value="TEICHURONIC ACID BIOSYNTHESIS GLYCOSYLTRANSFERASE TUAC-RELATED"/>
    <property type="match status" value="1"/>
</dbReference>
<dbReference type="PANTHER" id="PTHR45947">
    <property type="entry name" value="SULFOQUINOVOSYL TRANSFERASE SQD2"/>
    <property type="match status" value="1"/>
</dbReference>
<gene>
    <name evidence="2" type="ORF">CLV75_2460</name>
</gene>